<organism evidence="4 5">
    <name type="scientific">Ameiurus melas</name>
    <name type="common">Black bullhead</name>
    <name type="synonym">Silurus melas</name>
    <dbReference type="NCBI Taxonomy" id="219545"/>
    <lineage>
        <taxon>Eukaryota</taxon>
        <taxon>Metazoa</taxon>
        <taxon>Chordata</taxon>
        <taxon>Craniata</taxon>
        <taxon>Vertebrata</taxon>
        <taxon>Euteleostomi</taxon>
        <taxon>Actinopterygii</taxon>
        <taxon>Neopterygii</taxon>
        <taxon>Teleostei</taxon>
        <taxon>Ostariophysi</taxon>
        <taxon>Siluriformes</taxon>
        <taxon>Ictaluridae</taxon>
        <taxon>Ameiurus</taxon>
    </lineage>
</organism>
<name>A0A7J6BCW7_AMEME</name>
<keyword evidence="5" id="KW-1185">Reference proteome</keyword>
<dbReference type="AlphaFoldDB" id="A0A7J6BCW7"/>
<sequence>MPKSSILVSSDHQRTTGLIYVHLVSYFHYPTPQSLTFCCSTMGTAYELCNELFSWIDKQEQFAEDLTNLADELEEIVKAKSKRQLLKNIGNVFISSSMLVSGLALLFLLPEVFVGVGAGFMLSGYGSSGLSTLIPLKRKIVKKWKSSKAMENAEKTADEIEKILNKIERLQKKMTKQCEIQGLKASSSDEVQCEITARILKAIARRMKKDLPLNCLRHLLRNEDIASEIHLDKTFFRNVSILLTMIGYSFFTLKTITQTDQVTEGVLGLVLTLPGLVNNCEKLIKNKHQPEAINFLKTKANEICDAMMKLRTQLNDIQKILHQMECNINFPEEIVGSQIYKGTIYIKYKHDQYQAQIEKFIVICSKDIGQKDIGVTCSSVKHKLNGKNESQESTISEDSTSDGVDKRKKCQTVMRRTPRKVKMGD</sequence>
<feature type="region of interest" description="Disordered" evidence="2">
    <location>
        <begin position="386"/>
        <end position="425"/>
    </location>
</feature>
<gene>
    <name evidence="4" type="ORF">AMELA_G00018030</name>
</gene>
<protein>
    <submittedName>
        <fullName evidence="4">Uncharacterized protein</fullName>
    </submittedName>
</protein>
<evidence type="ECO:0000256" key="3">
    <source>
        <dbReference type="SAM" id="Phobius"/>
    </source>
</evidence>
<evidence type="ECO:0000313" key="5">
    <source>
        <dbReference type="Proteomes" id="UP000593565"/>
    </source>
</evidence>
<feature type="coiled-coil region" evidence="1">
    <location>
        <begin position="56"/>
        <end position="83"/>
    </location>
</feature>
<reference evidence="4 5" key="1">
    <citation type="submission" date="2020-02" db="EMBL/GenBank/DDBJ databases">
        <title>A chromosome-scale genome assembly of the black bullhead catfish (Ameiurus melas).</title>
        <authorList>
            <person name="Wen M."/>
            <person name="Zham M."/>
            <person name="Cabau C."/>
            <person name="Klopp C."/>
            <person name="Donnadieu C."/>
            <person name="Roques C."/>
            <person name="Bouchez O."/>
            <person name="Lampietro C."/>
            <person name="Jouanno E."/>
            <person name="Herpin A."/>
            <person name="Louis A."/>
            <person name="Berthelot C."/>
            <person name="Parey E."/>
            <person name="Roest-Crollius H."/>
            <person name="Braasch I."/>
            <person name="Postlethwait J."/>
            <person name="Robinson-Rechavi M."/>
            <person name="Echchiki A."/>
            <person name="Begum T."/>
            <person name="Montfort J."/>
            <person name="Schartl M."/>
            <person name="Bobe J."/>
            <person name="Guiguen Y."/>
        </authorList>
    </citation>
    <scope>NUCLEOTIDE SEQUENCE [LARGE SCALE GENOMIC DNA]</scope>
    <source>
        <strain evidence="4">M_S1</strain>
        <tissue evidence="4">Blood</tissue>
    </source>
</reference>
<keyword evidence="1" id="KW-0175">Coiled coil</keyword>
<keyword evidence="3" id="KW-1133">Transmembrane helix</keyword>
<evidence type="ECO:0000313" key="4">
    <source>
        <dbReference type="EMBL" id="KAF4092189.1"/>
    </source>
</evidence>
<dbReference type="EMBL" id="JAAGNN010000002">
    <property type="protein sequence ID" value="KAF4092189.1"/>
    <property type="molecule type" value="Genomic_DNA"/>
</dbReference>
<feature type="compositionally biased region" description="Basic residues" evidence="2">
    <location>
        <begin position="406"/>
        <end position="425"/>
    </location>
</feature>
<feature type="transmembrane region" description="Helical" evidence="3">
    <location>
        <begin position="88"/>
        <end position="109"/>
    </location>
</feature>
<keyword evidence="3" id="KW-0812">Transmembrane</keyword>
<proteinExistence type="predicted"/>
<feature type="transmembrane region" description="Helical" evidence="3">
    <location>
        <begin position="115"/>
        <end position="136"/>
    </location>
</feature>
<comment type="caution">
    <text evidence="4">The sequence shown here is derived from an EMBL/GenBank/DDBJ whole genome shotgun (WGS) entry which is preliminary data.</text>
</comment>
<keyword evidence="3" id="KW-0472">Membrane</keyword>
<evidence type="ECO:0000256" key="2">
    <source>
        <dbReference type="SAM" id="MobiDB-lite"/>
    </source>
</evidence>
<evidence type="ECO:0000256" key="1">
    <source>
        <dbReference type="SAM" id="Coils"/>
    </source>
</evidence>
<accession>A0A7J6BCW7</accession>
<dbReference type="Proteomes" id="UP000593565">
    <property type="component" value="Unassembled WGS sequence"/>
</dbReference>
<feature type="coiled-coil region" evidence="1">
    <location>
        <begin position="150"/>
        <end position="180"/>
    </location>
</feature>
<feature type="compositionally biased region" description="Polar residues" evidence="2">
    <location>
        <begin position="387"/>
        <end position="402"/>
    </location>
</feature>